<protein>
    <submittedName>
        <fullName evidence="1">Uncharacterized protein</fullName>
    </submittedName>
</protein>
<proteinExistence type="predicted"/>
<organism evidence="1 2">
    <name type="scientific">Smallanthus sonchifolius</name>
    <dbReference type="NCBI Taxonomy" id="185202"/>
    <lineage>
        <taxon>Eukaryota</taxon>
        <taxon>Viridiplantae</taxon>
        <taxon>Streptophyta</taxon>
        <taxon>Embryophyta</taxon>
        <taxon>Tracheophyta</taxon>
        <taxon>Spermatophyta</taxon>
        <taxon>Magnoliopsida</taxon>
        <taxon>eudicotyledons</taxon>
        <taxon>Gunneridae</taxon>
        <taxon>Pentapetalae</taxon>
        <taxon>asterids</taxon>
        <taxon>campanulids</taxon>
        <taxon>Asterales</taxon>
        <taxon>Asteraceae</taxon>
        <taxon>Asteroideae</taxon>
        <taxon>Heliantheae alliance</taxon>
        <taxon>Millerieae</taxon>
        <taxon>Smallanthus</taxon>
    </lineage>
</organism>
<sequence length="82" mass="9425">MPFRVPRISPSSTYSNRSTSSLNCDAASVERESSPVKKHLGKKKERICIALAHETCEEPKIRMRLVMMMLVVFTNRWRKSVS</sequence>
<name>A0ACB9I4G4_9ASTR</name>
<comment type="caution">
    <text evidence="1">The sequence shown here is derived from an EMBL/GenBank/DDBJ whole genome shotgun (WGS) entry which is preliminary data.</text>
</comment>
<gene>
    <name evidence="1" type="ORF">L1987_30493</name>
</gene>
<reference evidence="1 2" key="2">
    <citation type="journal article" date="2022" name="Mol. Ecol. Resour.">
        <title>The genomes of chicory, endive, great burdock and yacon provide insights into Asteraceae paleo-polyploidization history and plant inulin production.</title>
        <authorList>
            <person name="Fan W."/>
            <person name="Wang S."/>
            <person name="Wang H."/>
            <person name="Wang A."/>
            <person name="Jiang F."/>
            <person name="Liu H."/>
            <person name="Zhao H."/>
            <person name="Xu D."/>
            <person name="Zhang Y."/>
        </authorList>
    </citation>
    <scope>NUCLEOTIDE SEQUENCE [LARGE SCALE GENOMIC DNA]</scope>
    <source>
        <strain evidence="2">cv. Yunnan</strain>
        <tissue evidence="1">Leaves</tissue>
    </source>
</reference>
<dbReference type="EMBL" id="CM042027">
    <property type="protein sequence ID" value="KAI3802361.1"/>
    <property type="molecule type" value="Genomic_DNA"/>
</dbReference>
<evidence type="ECO:0000313" key="2">
    <source>
        <dbReference type="Proteomes" id="UP001056120"/>
    </source>
</evidence>
<reference evidence="2" key="1">
    <citation type="journal article" date="2022" name="Mol. Ecol. Resour.">
        <title>The genomes of chicory, endive, great burdock and yacon provide insights into Asteraceae palaeo-polyploidization history and plant inulin production.</title>
        <authorList>
            <person name="Fan W."/>
            <person name="Wang S."/>
            <person name="Wang H."/>
            <person name="Wang A."/>
            <person name="Jiang F."/>
            <person name="Liu H."/>
            <person name="Zhao H."/>
            <person name="Xu D."/>
            <person name="Zhang Y."/>
        </authorList>
    </citation>
    <scope>NUCLEOTIDE SEQUENCE [LARGE SCALE GENOMIC DNA]</scope>
    <source>
        <strain evidence="2">cv. Yunnan</strain>
    </source>
</reference>
<keyword evidence="2" id="KW-1185">Reference proteome</keyword>
<accession>A0ACB9I4G4</accession>
<dbReference type="Proteomes" id="UP001056120">
    <property type="component" value="Linkage Group LG10"/>
</dbReference>
<evidence type="ECO:0000313" key="1">
    <source>
        <dbReference type="EMBL" id="KAI3802361.1"/>
    </source>
</evidence>